<dbReference type="OrthoDB" id="267858at2759"/>
<name>A0A836GPV5_9TRYP</name>
<reference evidence="3" key="1">
    <citation type="journal article" date="2021" name="Microbiol. Resour. Announc.">
        <title>LGAAP: Leishmaniinae Genome Assembly and Annotation Pipeline.</title>
        <authorList>
            <person name="Almutairi H."/>
            <person name="Urbaniak M.D."/>
            <person name="Bates M.D."/>
            <person name="Jariyapan N."/>
            <person name="Kwakye-Nuako G."/>
            <person name="Thomaz-Soccol V."/>
            <person name="Al-Salem W.S."/>
            <person name="Dillon R.J."/>
            <person name="Bates P.A."/>
            <person name="Gatherer D."/>
        </authorList>
    </citation>
    <scope>NUCLEOTIDE SEQUENCE [LARGE SCALE GENOMIC DNA]</scope>
</reference>
<feature type="region of interest" description="Disordered" evidence="1">
    <location>
        <begin position="298"/>
        <end position="320"/>
    </location>
</feature>
<gene>
    <name evidence="2" type="ORF">LSCM1_02966</name>
</gene>
<feature type="region of interest" description="Disordered" evidence="1">
    <location>
        <begin position="720"/>
        <end position="879"/>
    </location>
</feature>
<evidence type="ECO:0000256" key="1">
    <source>
        <dbReference type="SAM" id="MobiDB-lite"/>
    </source>
</evidence>
<dbReference type="KEGG" id="lmat:92513035"/>
<reference evidence="3" key="2">
    <citation type="journal article" date="2021" name="Sci. Data">
        <title>Chromosome-scale genome sequencing, assembly and annotation of six genomes from subfamily Leishmaniinae.</title>
        <authorList>
            <person name="Almutairi H."/>
            <person name="Urbaniak M.D."/>
            <person name="Bates M.D."/>
            <person name="Jariyapan N."/>
            <person name="Kwakye-Nuako G."/>
            <person name="Thomaz Soccol V."/>
            <person name="Al-Salem W.S."/>
            <person name="Dillon R.J."/>
            <person name="Bates P.A."/>
            <person name="Gatherer D."/>
        </authorList>
    </citation>
    <scope>NUCLEOTIDE SEQUENCE [LARGE SCALE GENOMIC DNA]</scope>
</reference>
<feature type="region of interest" description="Disordered" evidence="1">
    <location>
        <begin position="344"/>
        <end position="366"/>
    </location>
</feature>
<accession>A0A836GPV5</accession>
<dbReference type="RefSeq" id="XP_067178835.1">
    <property type="nucleotide sequence ID" value="XM_067320523.1"/>
</dbReference>
<feature type="compositionally biased region" description="Polar residues" evidence="1">
    <location>
        <begin position="635"/>
        <end position="646"/>
    </location>
</feature>
<keyword evidence="3" id="KW-1185">Reference proteome</keyword>
<feature type="region of interest" description="Disordered" evidence="1">
    <location>
        <begin position="418"/>
        <end position="452"/>
    </location>
</feature>
<feature type="compositionally biased region" description="Low complexity" evidence="1">
    <location>
        <begin position="758"/>
        <end position="776"/>
    </location>
</feature>
<feature type="region of interest" description="Disordered" evidence="1">
    <location>
        <begin position="530"/>
        <end position="556"/>
    </location>
</feature>
<feature type="compositionally biased region" description="Basic residues" evidence="1">
    <location>
        <begin position="215"/>
        <end position="226"/>
    </location>
</feature>
<protein>
    <submittedName>
        <fullName evidence="2">Uncharacterized protein</fullName>
    </submittedName>
</protein>
<feature type="compositionally biased region" description="Pro residues" evidence="1">
    <location>
        <begin position="786"/>
        <end position="799"/>
    </location>
</feature>
<organism evidence="2 3">
    <name type="scientific">Leishmania martiniquensis</name>
    <dbReference type="NCBI Taxonomy" id="1580590"/>
    <lineage>
        <taxon>Eukaryota</taxon>
        <taxon>Discoba</taxon>
        <taxon>Euglenozoa</taxon>
        <taxon>Kinetoplastea</taxon>
        <taxon>Metakinetoplastina</taxon>
        <taxon>Trypanosomatida</taxon>
        <taxon>Trypanosomatidae</taxon>
        <taxon>Leishmaniinae</taxon>
        <taxon>Leishmania</taxon>
    </lineage>
</organism>
<feature type="compositionally biased region" description="Polar residues" evidence="1">
    <location>
        <begin position="354"/>
        <end position="366"/>
    </location>
</feature>
<feature type="region of interest" description="Disordered" evidence="1">
    <location>
        <begin position="176"/>
        <end position="269"/>
    </location>
</feature>
<dbReference type="GeneID" id="92513035"/>
<feature type="compositionally biased region" description="Basic and acidic residues" evidence="1">
    <location>
        <begin position="241"/>
        <end position="259"/>
    </location>
</feature>
<evidence type="ECO:0000313" key="3">
    <source>
        <dbReference type="Proteomes" id="UP000673552"/>
    </source>
</evidence>
<feature type="compositionally biased region" description="Gly residues" evidence="1">
    <location>
        <begin position="311"/>
        <end position="320"/>
    </location>
</feature>
<feature type="compositionally biased region" description="Low complexity" evidence="1">
    <location>
        <begin position="178"/>
        <end position="193"/>
    </location>
</feature>
<feature type="region of interest" description="Disordered" evidence="1">
    <location>
        <begin position="962"/>
        <end position="1017"/>
    </location>
</feature>
<evidence type="ECO:0000313" key="2">
    <source>
        <dbReference type="EMBL" id="KAG5479116.1"/>
    </source>
</evidence>
<feature type="compositionally biased region" description="Low complexity" evidence="1">
    <location>
        <begin position="981"/>
        <end position="999"/>
    </location>
</feature>
<feature type="region of interest" description="Disordered" evidence="1">
    <location>
        <begin position="630"/>
        <end position="649"/>
    </location>
</feature>
<sequence length="1084" mass="112018">MELMSPSLSTYSLVQCVVSAAQFASGEISFYDAYAELTATDAGGISTSPLRVEYDVLEHFRIVRAQGVMRLTLPRGVVRRWAAENAFETQLDEYEGDQEGSTHHGGNTEAGALSAPTAAATTVLLVQLNTEDMTAFLQSIAPLIAASRRTRSLSRISVTEPLPVHGVLLVDPAASVPTEATTSSRATSASSAASREDAAEEDWANDVDNAAQVRNRPHSPHPRRRQGERGATNCMPSCARDAVEQRSEYLSAEHSESRRTAAAADDVGARVRDTVPGLLGGESDDSARGMAEARTLGDAAQPLSGSPALPAGGGEKSGGGIARKAACVAGGLAITAAAATGAAAPVDQWPPSPKRQQSRQATPSQLANTLESVAEELAGLMEAAEHPGRYRGGCSEPLHRRRPALDVVRIAEPWTAQQQLSQRTHRRPRLNVASTAAPSVCPSLKSTTSETHALWRPRGQQSPLTASAKTQCELNRVHAASVAADAGAAARDRQFATRPLGMVPHGRGQCLTRVVGRNGGGAHLCASELSSTPTAEAPPPPTHATCDDSVTSQNSRAMLSPAAEKAHDGVDSAAATAGGAVCDAETMRRAGDSWGGSKTRGAALPAGTDAHAFVGAIWDEHRGEDCIKPAAMPAKSSSQPRSTASSVKLGDMLAVPDAAREPKSAAEGVSAPPRRPAQLESSDAGSVPCRPSKPFLPNSSVADVAAYLRELFPAEYAAPKPTRQRRKVQAATAAGAVRGLSASQPRRRTPAGSAANNPTASVTGAVASAVPASGVSKTRADGERAPPLPVQSAPPPPLSMPAKSTEGIGTAAGKRRRRSPAADDVRPAKKRAHARPAARPLPSCSGIDVAQGTATSVGITKGSGPGGHGVAARPPKPPQTKAISMVSVPQRIAITVHDASALGLAQTPLPLRGGASTIKSGAVVTAFVDLAEEAAADPADEEGSAAAAQSGDAAKVVGALANAPSSENRRLEAATDGVSHQRAQLPQAELAAREAAPPAGCTDAPSRHGAGAAAADHHDRKGDLASINSSEVTCPLLYCRDSCKERRRRVLRYMNLLSQSMAAMHETHDALRGLLLLMMGEDQL</sequence>
<dbReference type="AlphaFoldDB" id="A0A836GPV5"/>
<comment type="caution">
    <text evidence="2">The sequence shown here is derived from an EMBL/GenBank/DDBJ whole genome shotgun (WGS) entry which is preliminary data.</text>
</comment>
<dbReference type="EMBL" id="JAFEUZ010000022">
    <property type="protein sequence ID" value="KAG5479116.1"/>
    <property type="molecule type" value="Genomic_DNA"/>
</dbReference>
<feature type="region of interest" description="Disordered" evidence="1">
    <location>
        <begin position="658"/>
        <end position="695"/>
    </location>
</feature>
<proteinExistence type="predicted"/>
<dbReference type="Proteomes" id="UP000673552">
    <property type="component" value="Unassembled WGS sequence"/>
</dbReference>